<protein>
    <submittedName>
        <fullName evidence="2">Lasso peptide biosynthesis B2 protein</fullName>
    </submittedName>
</protein>
<dbReference type="InterPro" id="IPR032708">
    <property type="entry name" value="McjB_C"/>
</dbReference>
<evidence type="ECO:0000259" key="1">
    <source>
        <dbReference type="Pfam" id="PF13471"/>
    </source>
</evidence>
<feature type="domain" description="Microcin J25-processing protein McjB C-terminal" evidence="1">
    <location>
        <begin position="50"/>
        <end position="140"/>
    </location>
</feature>
<name>A0ABW0WBU1_9BACL</name>
<proteinExistence type="predicted"/>
<accession>A0ABW0WBU1</accession>
<dbReference type="Pfam" id="PF13471">
    <property type="entry name" value="Transglut_core3"/>
    <property type="match status" value="1"/>
</dbReference>
<evidence type="ECO:0000313" key="3">
    <source>
        <dbReference type="Proteomes" id="UP001596047"/>
    </source>
</evidence>
<keyword evidence="3" id="KW-1185">Reference proteome</keyword>
<gene>
    <name evidence="2" type="ORF">ACFPYJ_32510</name>
</gene>
<sequence>MWRKGSKFLALSTREKLLLLESFLYLGWARILKGRTFSKVAPSLGTPMQETPMLLDQESEALILAISSTVNRMSHHTPWESKCYVTAVACMKMLERRGIGSTLYMGTAKDQSGKMIAHAWLRSGPHYLTGMDVMEGFTVVGIFGKTVA</sequence>
<dbReference type="EMBL" id="JBHSOW010000135">
    <property type="protein sequence ID" value="MFC5653755.1"/>
    <property type="molecule type" value="Genomic_DNA"/>
</dbReference>
<dbReference type="Proteomes" id="UP001596047">
    <property type="component" value="Unassembled WGS sequence"/>
</dbReference>
<reference evidence="3" key="1">
    <citation type="journal article" date="2019" name="Int. J. Syst. Evol. Microbiol.">
        <title>The Global Catalogue of Microorganisms (GCM) 10K type strain sequencing project: providing services to taxonomists for standard genome sequencing and annotation.</title>
        <authorList>
            <consortium name="The Broad Institute Genomics Platform"/>
            <consortium name="The Broad Institute Genome Sequencing Center for Infectious Disease"/>
            <person name="Wu L."/>
            <person name="Ma J."/>
        </authorList>
    </citation>
    <scope>NUCLEOTIDE SEQUENCE [LARGE SCALE GENOMIC DNA]</scope>
    <source>
        <strain evidence="3">CGMCC 1.3240</strain>
    </source>
</reference>
<dbReference type="InterPro" id="IPR053521">
    <property type="entry name" value="McjB-like"/>
</dbReference>
<dbReference type="NCBIfam" id="NF033537">
    <property type="entry name" value="lasso_biosyn_B2"/>
    <property type="match status" value="1"/>
</dbReference>
<organism evidence="2 3">
    <name type="scientific">Paenibacillus solisilvae</name>
    <dbReference type="NCBI Taxonomy" id="2486751"/>
    <lineage>
        <taxon>Bacteria</taxon>
        <taxon>Bacillati</taxon>
        <taxon>Bacillota</taxon>
        <taxon>Bacilli</taxon>
        <taxon>Bacillales</taxon>
        <taxon>Paenibacillaceae</taxon>
        <taxon>Paenibacillus</taxon>
    </lineage>
</organism>
<comment type="caution">
    <text evidence="2">The sequence shown here is derived from an EMBL/GenBank/DDBJ whole genome shotgun (WGS) entry which is preliminary data.</text>
</comment>
<dbReference type="RefSeq" id="WP_379192638.1">
    <property type="nucleotide sequence ID" value="NZ_JBHSOW010000135.1"/>
</dbReference>
<evidence type="ECO:0000313" key="2">
    <source>
        <dbReference type="EMBL" id="MFC5653755.1"/>
    </source>
</evidence>